<proteinExistence type="predicted"/>
<keyword evidence="2" id="KW-1185">Reference proteome</keyword>
<name>A0A940WPM9_9BACI</name>
<dbReference type="Proteomes" id="UP000678228">
    <property type="component" value="Unassembled WGS sequence"/>
</dbReference>
<reference evidence="1" key="1">
    <citation type="submission" date="2021-03" db="EMBL/GenBank/DDBJ databases">
        <title>Bacillus suaedae sp. nov., isolated from Suaeda aralocaspica.</title>
        <authorList>
            <person name="Lei R.F.R."/>
        </authorList>
    </citation>
    <scope>NUCLEOTIDE SEQUENCE</scope>
    <source>
        <strain evidence="1">YZJH907-2</strain>
    </source>
</reference>
<gene>
    <name evidence="1" type="ORF">J7W16_03700</name>
</gene>
<dbReference type="AlphaFoldDB" id="A0A940WPM9"/>
<evidence type="ECO:0000313" key="1">
    <source>
        <dbReference type="EMBL" id="MBP3950225.1"/>
    </source>
</evidence>
<comment type="caution">
    <text evidence="1">The sequence shown here is derived from an EMBL/GenBank/DDBJ whole genome shotgun (WGS) entry which is preliminary data.</text>
</comment>
<protein>
    <submittedName>
        <fullName evidence="1">Uncharacterized protein</fullName>
    </submittedName>
</protein>
<sequence length="180" mass="20855">MFKTIFNPKFIVAMIGCLILISGIAYITTDQDRVSKRFAQQLFDYPIPTQTTLIEEKQYNGHPWGSISSGEWVVVVYQRFSTSLSKEEIISYYKKAGLFEFPKGDVKGVIPQLYFEGDMIRVTEDKGIYYESNDGGKKPLYSYFNDEDNIILKELGNNNEQEYEYVIQLISGFDFFLNIH</sequence>
<dbReference type="EMBL" id="JAGKSQ010000001">
    <property type="protein sequence ID" value="MBP3950225.1"/>
    <property type="molecule type" value="Genomic_DNA"/>
</dbReference>
<accession>A0A940WPM9</accession>
<dbReference type="RefSeq" id="WP_210595832.1">
    <property type="nucleotide sequence ID" value="NZ_JAGKSQ010000001.1"/>
</dbReference>
<organism evidence="1 2">
    <name type="scientific">Halalkalibacter suaedae</name>
    <dbReference type="NCBI Taxonomy" id="2822140"/>
    <lineage>
        <taxon>Bacteria</taxon>
        <taxon>Bacillati</taxon>
        <taxon>Bacillota</taxon>
        <taxon>Bacilli</taxon>
        <taxon>Bacillales</taxon>
        <taxon>Bacillaceae</taxon>
        <taxon>Halalkalibacter</taxon>
    </lineage>
</organism>
<evidence type="ECO:0000313" key="2">
    <source>
        <dbReference type="Proteomes" id="UP000678228"/>
    </source>
</evidence>